<accession>A0A0V0GQH5</accession>
<protein>
    <submittedName>
        <fullName evidence="2">Putative ovule protein</fullName>
    </submittedName>
</protein>
<keyword evidence="1" id="KW-1133">Transmembrane helix</keyword>
<dbReference type="AlphaFoldDB" id="A0A0V0GQH5"/>
<reference evidence="2" key="1">
    <citation type="submission" date="2015-12" db="EMBL/GenBank/DDBJ databases">
        <title>Gene expression during late stages of embryo sac development: a critical building block for successful pollen-pistil interactions.</title>
        <authorList>
            <person name="Liu Y."/>
            <person name="Joly V."/>
            <person name="Sabar M."/>
            <person name="Matton D.P."/>
        </authorList>
    </citation>
    <scope>NUCLEOTIDE SEQUENCE</scope>
</reference>
<evidence type="ECO:0000313" key="2">
    <source>
        <dbReference type="EMBL" id="JAP10465.1"/>
    </source>
</evidence>
<keyword evidence="1" id="KW-0472">Membrane</keyword>
<keyword evidence="1" id="KW-0812">Transmembrane</keyword>
<feature type="transmembrane region" description="Helical" evidence="1">
    <location>
        <begin position="109"/>
        <end position="130"/>
    </location>
</feature>
<evidence type="ECO:0000256" key="1">
    <source>
        <dbReference type="SAM" id="Phobius"/>
    </source>
</evidence>
<name>A0A0V0GQH5_SOLCH</name>
<proteinExistence type="predicted"/>
<organism evidence="2">
    <name type="scientific">Solanum chacoense</name>
    <name type="common">Chaco potato</name>
    <dbReference type="NCBI Taxonomy" id="4108"/>
    <lineage>
        <taxon>Eukaryota</taxon>
        <taxon>Viridiplantae</taxon>
        <taxon>Streptophyta</taxon>
        <taxon>Embryophyta</taxon>
        <taxon>Tracheophyta</taxon>
        <taxon>Spermatophyta</taxon>
        <taxon>Magnoliopsida</taxon>
        <taxon>eudicotyledons</taxon>
        <taxon>Gunneridae</taxon>
        <taxon>Pentapetalae</taxon>
        <taxon>asterids</taxon>
        <taxon>lamiids</taxon>
        <taxon>Solanales</taxon>
        <taxon>Solanaceae</taxon>
        <taxon>Solanoideae</taxon>
        <taxon>Solaneae</taxon>
        <taxon>Solanum</taxon>
    </lineage>
</organism>
<sequence length="140" mass="15709">MQKDSGKPSRLWNIEDFEDVVNNTGIMAMEAIWCTYVHKLYFSEEAMINMKRLRILCICDENDLCRIAFSSSSPLRLTPIAMMTPLSTCPTTCVGLSGMTILGSYFQKILILEGLFILISGGVRCIIYGMKQSNCRLYGG</sequence>
<dbReference type="EMBL" id="GEDG01033071">
    <property type="protein sequence ID" value="JAP10465.1"/>
    <property type="molecule type" value="Transcribed_RNA"/>
</dbReference>